<dbReference type="OrthoDB" id="10514371at2759"/>
<gene>
    <name evidence="2" type="ORF">AVEN_184882_1</name>
</gene>
<comment type="caution">
    <text evidence="2">The sequence shown here is derived from an EMBL/GenBank/DDBJ whole genome shotgun (WGS) entry which is preliminary data.</text>
</comment>
<reference evidence="2 3" key="1">
    <citation type="journal article" date="2019" name="Sci. Rep.">
        <title>Orb-weaving spider Araneus ventricosus genome elucidates the spidroin gene catalogue.</title>
        <authorList>
            <person name="Kono N."/>
            <person name="Nakamura H."/>
            <person name="Ohtoshi R."/>
            <person name="Moran D.A.P."/>
            <person name="Shinohara A."/>
            <person name="Yoshida Y."/>
            <person name="Fujiwara M."/>
            <person name="Mori M."/>
            <person name="Tomita M."/>
            <person name="Arakawa K."/>
        </authorList>
    </citation>
    <scope>NUCLEOTIDE SEQUENCE [LARGE SCALE GENOMIC DNA]</scope>
</reference>
<sequence length="89" mass="10298">MGNRCEVCLGLRIGASKRRSSWTEIAADRSVVEVHENRRTPEDLAREQYEWVECFLNLESSRLEIAPTKRNGRPNSPFTSDLMKDWTCP</sequence>
<proteinExistence type="predicted"/>
<evidence type="ECO:0000313" key="2">
    <source>
        <dbReference type="EMBL" id="GBM51558.1"/>
    </source>
</evidence>
<evidence type="ECO:0000256" key="1">
    <source>
        <dbReference type="SAM" id="MobiDB-lite"/>
    </source>
</evidence>
<evidence type="ECO:0000313" key="3">
    <source>
        <dbReference type="Proteomes" id="UP000499080"/>
    </source>
</evidence>
<feature type="region of interest" description="Disordered" evidence="1">
    <location>
        <begin position="67"/>
        <end position="89"/>
    </location>
</feature>
<accession>A0A4Y2GG90</accession>
<name>A0A4Y2GG90_ARAVE</name>
<keyword evidence="3" id="KW-1185">Reference proteome</keyword>
<organism evidence="2 3">
    <name type="scientific">Araneus ventricosus</name>
    <name type="common">Orbweaver spider</name>
    <name type="synonym">Epeira ventricosa</name>
    <dbReference type="NCBI Taxonomy" id="182803"/>
    <lineage>
        <taxon>Eukaryota</taxon>
        <taxon>Metazoa</taxon>
        <taxon>Ecdysozoa</taxon>
        <taxon>Arthropoda</taxon>
        <taxon>Chelicerata</taxon>
        <taxon>Arachnida</taxon>
        <taxon>Araneae</taxon>
        <taxon>Araneomorphae</taxon>
        <taxon>Entelegynae</taxon>
        <taxon>Araneoidea</taxon>
        <taxon>Araneidae</taxon>
        <taxon>Araneus</taxon>
    </lineage>
</organism>
<dbReference type="Proteomes" id="UP000499080">
    <property type="component" value="Unassembled WGS sequence"/>
</dbReference>
<dbReference type="AlphaFoldDB" id="A0A4Y2GG90"/>
<dbReference type="EMBL" id="BGPR01001342">
    <property type="protein sequence ID" value="GBM51558.1"/>
    <property type="molecule type" value="Genomic_DNA"/>
</dbReference>
<protein>
    <submittedName>
        <fullName evidence="2">Uncharacterized protein</fullName>
    </submittedName>
</protein>